<evidence type="ECO:0000259" key="5">
    <source>
        <dbReference type="PROSITE" id="PS50995"/>
    </source>
</evidence>
<proteinExistence type="predicted"/>
<gene>
    <name evidence="6" type="ORF">DXZ20_23715</name>
</gene>
<dbReference type="GO" id="GO:0003700">
    <property type="term" value="F:DNA-binding transcription factor activity"/>
    <property type="evidence" value="ECO:0007669"/>
    <property type="project" value="InterPro"/>
</dbReference>
<dbReference type="AlphaFoldDB" id="A0A6M0RRU6"/>
<feature type="domain" description="HTH marR-type" evidence="5">
    <location>
        <begin position="17"/>
        <end position="150"/>
    </location>
</feature>
<dbReference type="SMART" id="SM00347">
    <property type="entry name" value="HTH_MARR"/>
    <property type="match status" value="1"/>
</dbReference>
<accession>A0A6M0RRU6</accession>
<dbReference type="Gene3D" id="1.10.10.10">
    <property type="entry name" value="Winged helix-like DNA-binding domain superfamily/Winged helix DNA-binding domain"/>
    <property type="match status" value="1"/>
</dbReference>
<keyword evidence="7" id="KW-1185">Reference proteome</keyword>
<protein>
    <submittedName>
        <fullName evidence="6">MarR family transcriptional regulator</fullName>
    </submittedName>
</protein>
<evidence type="ECO:0000313" key="6">
    <source>
        <dbReference type="EMBL" id="NEZ58600.1"/>
    </source>
</evidence>
<organism evidence="6 7">
    <name type="scientific">Adonisia turfae CCMR0081</name>
    <dbReference type="NCBI Taxonomy" id="2292702"/>
    <lineage>
        <taxon>Bacteria</taxon>
        <taxon>Bacillati</taxon>
        <taxon>Cyanobacteriota</taxon>
        <taxon>Adonisia</taxon>
        <taxon>Adonisia turfae</taxon>
    </lineage>
</organism>
<dbReference type="Proteomes" id="UP000481033">
    <property type="component" value="Unassembled WGS sequence"/>
</dbReference>
<evidence type="ECO:0000256" key="1">
    <source>
        <dbReference type="ARBA" id="ARBA00023015"/>
    </source>
</evidence>
<dbReference type="SUPFAM" id="SSF46785">
    <property type="entry name" value="Winged helix' DNA-binding domain"/>
    <property type="match status" value="1"/>
</dbReference>
<name>A0A6M0RRU6_9CYAN</name>
<dbReference type="GO" id="GO:0003677">
    <property type="term" value="F:DNA binding"/>
    <property type="evidence" value="ECO:0007669"/>
    <property type="project" value="UniProtKB-KW"/>
</dbReference>
<comment type="caution">
    <text evidence="6">The sequence shown here is derived from an EMBL/GenBank/DDBJ whole genome shotgun (WGS) entry which is preliminary data.</text>
</comment>
<dbReference type="PANTHER" id="PTHR42756">
    <property type="entry name" value="TRANSCRIPTIONAL REGULATOR, MARR"/>
    <property type="match status" value="1"/>
</dbReference>
<keyword evidence="2" id="KW-0238">DNA-binding</keyword>
<feature type="region of interest" description="Disordered" evidence="4">
    <location>
        <begin position="146"/>
        <end position="170"/>
    </location>
</feature>
<sequence length="170" mass="19003">MAATYGTPKEIARQMTNHCIAMRLRQINRMVTRLYDEALRPLGLTVNQLNILATIISRGPIAPGQLGQMLGMEKSTISRTIDRMQKHGWIEIGPGKDKRSQFLKATPQGRRLLLTAAPIWHELQANVLDSTAENAGLLAAFGLTAPKTEENQQEDPDDFYSDEFATDFYS</sequence>
<dbReference type="InterPro" id="IPR036390">
    <property type="entry name" value="WH_DNA-bd_sf"/>
</dbReference>
<reference evidence="6 7" key="1">
    <citation type="journal article" date="2020" name="Microb. Ecol.">
        <title>Ecogenomics of the Marine Benthic Filamentous Cyanobacterium Adonisia.</title>
        <authorList>
            <person name="Walter J.M."/>
            <person name="Coutinho F.H."/>
            <person name="Leomil L."/>
            <person name="Hargreaves P.I."/>
            <person name="Campeao M.E."/>
            <person name="Vieira V.V."/>
            <person name="Silva B.S."/>
            <person name="Fistarol G.O."/>
            <person name="Salomon P.S."/>
            <person name="Sawabe T."/>
            <person name="Mino S."/>
            <person name="Hosokawa M."/>
            <person name="Miyashita H."/>
            <person name="Maruyama F."/>
            <person name="van Verk M.C."/>
            <person name="Dutilh B.E."/>
            <person name="Thompson C.C."/>
            <person name="Thompson F.L."/>
        </authorList>
    </citation>
    <scope>NUCLEOTIDE SEQUENCE [LARGE SCALE GENOMIC DNA]</scope>
    <source>
        <strain evidence="6 7">CCMR0081</strain>
    </source>
</reference>
<dbReference type="RefSeq" id="WP_163701283.1">
    <property type="nucleotide sequence ID" value="NZ_QXHD01000004.1"/>
</dbReference>
<evidence type="ECO:0000256" key="4">
    <source>
        <dbReference type="SAM" id="MobiDB-lite"/>
    </source>
</evidence>
<evidence type="ECO:0000256" key="2">
    <source>
        <dbReference type="ARBA" id="ARBA00023125"/>
    </source>
</evidence>
<dbReference type="EMBL" id="QXHD01000004">
    <property type="protein sequence ID" value="NEZ58600.1"/>
    <property type="molecule type" value="Genomic_DNA"/>
</dbReference>
<dbReference type="Pfam" id="PF12802">
    <property type="entry name" value="MarR_2"/>
    <property type="match status" value="1"/>
</dbReference>
<dbReference type="PROSITE" id="PS50995">
    <property type="entry name" value="HTH_MARR_2"/>
    <property type="match status" value="1"/>
</dbReference>
<feature type="compositionally biased region" description="Acidic residues" evidence="4">
    <location>
        <begin position="151"/>
        <end position="170"/>
    </location>
</feature>
<dbReference type="InterPro" id="IPR000835">
    <property type="entry name" value="HTH_MarR-typ"/>
</dbReference>
<evidence type="ECO:0000256" key="3">
    <source>
        <dbReference type="ARBA" id="ARBA00023163"/>
    </source>
</evidence>
<dbReference type="InterPro" id="IPR036388">
    <property type="entry name" value="WH-like_DNA-bd_sf"/>
</dbReference>
<keyword evidence="1" id="KW-0805">Transcription regulation</keyword>
<keyword evidence="3" id="KW-0804">Transcription</keyword>
<dbReference type="PANTHER" id="PTHR42756:SF1">
    <property type="entry name" value="TRANSCRIPTIONAL REPRESSOR OF EMRAB OPERON"/>
    <property type="match status" value="1"/>
</dbReference>
<evidence type="ECO:0000313" key="7">
    <source>
        <dbReference type="Proteomes" id="UP000481033"/>
    </source>
</evidence>